<evidence type="ECO:0000313" key="2">
    <source>
        <dbReference type="Proteomes" id="UP000824109"/>
    </source>
</evidence>
<dbReference type="Proteomes" id="UP000824109">
    <property type="component" value="Unassembled WGS sequence"/>
</dbReference>
<evidence type="ECO:0000313" key="1">
    <source>
        <dbReference type="EMBL" id="HIU56550.1"/>
    </source>
</evidence>
<dbReference type="NCBIfam" id="TIGR01869">
    <property type="entry name" value="casC_Cse4"/>
    <property type="match status" value="1"/>
</dbReference>
<comment type="caution">
    <text evidence="1">The sequence shown here is derived from an EMBL/GenBank/DDBJ whole genome shotgun (WGS) entry which is preliminary data.</text>
</comment>
<protein>
    <submittedName>
        <fullName evidence="1">Type I-E CRISPR-associated protein Cas7/Cse4/CasC</fullName>
    </submittedName>
</protein>
<reference evidence="1" key="1">
    <citation type="submission" date="2020-10" db="EMBL/GenBank/DDBJ databases">
        <authorList>
            <person name="Gilroy R."/>
        </authorList>
    </citation>
    <scope>NUCLEOTIDE SEQUENCE</scope>
    <source>
        <strain evidence="1">USAMLcec3-3695</strain>
    </source>
</reference>
<dbReference type="InterPro" id="IPR010148">
    <property type="entry name" value="CRISPR-assoc_prot_CT1975"/>
</dbReference>
<reference evidence="1" key="2">
    <citation type="journal article" date="2021" name="PeerJ">
        <title>Extensive microbial diversity within the chicken gut microbiome revealed by metagenomics and culture.</title>
        <authorList>
            <person name="Gilroy R."/>
            <person name="Ravi A."/>
            <person name="Getino M."/>
            <person name="Pursley I."/>
            <person name="Horton D.L."/>
            <person name="Alikhan N.F."/>
            <person name="Baker D."/>
            <person name="Gharbi K."/>
            <person name="Hall N."/>
            <person name="Watson M."/>
            <person name="Adriaenssens E.M."/>
            <person name="Foster-Nyarko E."/>
            <person name="Jarju S."/>
            <person name="Secka A."/>
            <person name="Antonio M."/>
            <person name="Oren A."/>
            <person name="Chaudhuri R.R."/>
            <person name="La Ragione R."/>
            <person name="Hildebrand F."/>
            <person name="Pallen M.J."/>
        </authorList>
    </citation>
    <scope>NUCLEOTIDE SEQUENCE</scope>
    <source>
        <strain evidence="1">USAMLcec3-3695</strain>
    </source>
</reference>
<dbReference type="Pfam" id="PF09344">
    <property type="entry name" value="Cas_CT1975"/>
    <property type="match status" value="1"/>
</dbReference>
<gene>
    <name evidence="1" type="primary">cas7e</name>
    <name evidence="1" type="ORF">IAA61_01900</name>
</gene>
<dbReference type="AlphaFoldDB" id="A0A9D1MAE1"/>
<accession>A0A9D1MAE1</accession>
<dbReference type="EMBL" id="DVNB01000023">
    <property type="protein sequence ID" value="HIU56550.1"/>
    <property type="molecule type" value="Genomic_DNA"/>
</dbReference>
<name>A0A9D1MAE1_9FIRM</name>
<proteinExistence type="predicted"/>
<sequence>MNNFYIDIHIIQTVPPSCINRDDTGSPKTAVYGGKTRARVSSQAWKHAVRLMFRDIFDQELLGDRTKRVTEMVVKHIKAVDSAIDDAKAEKLALDACKAAGISMDKKKEQQSDVLMFISNAQAREIARLAVEKNNGADVSGNDFKAALRARPSVDMALFGRMVASDPSLNYDAAAQVAHSISTHTVHNEYDYFTAVDDLSPEDNAGAGHLGTVEYNSATLYRYATVNVNELCKDLGNDIAVKTVKGFVGSLVRSMPTGKQNTFANRTYPDYVYVTVRNDQPANLSGAFEKPVTAKDEGYVKGSIEALSKYSGEVYKNYASAPAVSWDVGASSIGAADEHVTFKELLDKLETYMMQRLSETEVM</sequence>
<organism evidence="1 2">
    <name type="scientific">Candidatus Ornithomonoglobus merdipullorum</name>
    <dbReference type="NCBI Taxonomy" id="2840895"/>
    <lineage>
        <taxon>Bacteria</taxon>
        <taxon>Bacillati</taxon>
        <taxon>Bacillota</taxon>
        <taxon>Clostridia</taxon>
        <taxon>Candidatus Ornithomonoglobus</taxon>
    </lineage>
</organism>